<dbReference type="GO" id="GO:0051075">
    <property type="term" value="F:S-adenosylmethionine:tRNA ribosyltransferase-isomerase activity"/>
    <property type="evidence" value="ECO:0007669"/>
    <property type="project" value="UniProtKB-EC"/>
</dbReference>
<evidence type="ECO:0000256" key="5">
    <source>
        <dbReference type="HAMAP-Rule" id="MF_00113"/>
    </source>
</evidence>
<evidence type="ECO:0000256" key="3">
    <source>
        <dbReference type="ARBA" id="ARBA00022691"/>
    </source>
</evidence>
<dbReference type="HAMAP" id="MF_00113">
    <property type="entry name" value="QueA"/>
    <property type="match status" value="1"/>
</dbReference>
<name>A0A1F6PCB7_9BACT</name>
<dbReference type="InterPro" id="IPR042119">
    <property type="entry name" value="QueA_dom2"/>
</dbReference>
<dbReference type="Gene3D" id="2.40.10.240">
    <property type="entry name" value="QueA-like"/>
    <property type="match status" value="1"/>
</dbReference>
<dbReference type="SUPFAM" id="SSF111337">
    <property type="entry name" value="QueA-like"/>
    <property type="match status" value="1"/>
</dbReference>
<gene>
    <name evidence="5" type="primary">queA</name>
    <name evidence="6" type="ORF">A2538_03010</name>
</gene>
<evidence type="ECO:0000256" key="1">
    <source>
        <dbReference type="ARBA" id="ARBA00022490"/>
    </source>
</evidence>
<dbReference type="InterPro" id="IPR003699">
    <property type="entry name" value="QueA"/>
</dbReference>
<evidence type="ECO:0000313" key="6">
    <source>
        <dbReference type="EMBL" id="OGH93817.1"/>
    </source>
</evidence>
<dbReference type="InterPro" id="IPR036100">
    <property type="entry name" value="QueA_sf"/>
</dbReference>
<organism evidence="6 7">
    <name type="scientific">Candidatus Magasanikbacteria bacterium RIFOXYD2_FULL_41_14</name>
    <dbReference type="NCBI Taxonomy" id="1798709"/>
    <lineage>
        <taxon>Bacteria</taxon>
        <taxon>Candidatus Magasanikiibacteriota</taxon>
    </lineage>
</organism>
<dbReference type="GO" id="GO:0008616">
    <property type="term" value="P:tRNA queuosine(34) biosynthetic process"/>
    <property type="evidence" value="ECO:0007669"/>
    <property type="project" value="UniProtKB-UniRule"/>
</dbReference>
<dbReference type="EC" id="2.4.99.17" evidence="5"/>
<dbReference type="NCBIfam" id="TIGR00113">
    <property type="entry name" value="queA"/>
    <property type="match status" value="1"/>
</dbReference>
<dbReference type="Gene3D" id="3.40.1780.10">
    <property type="entry name" value="QueA-like"/>
    <property type="match status" value="2"/>
</dbReference>
<comment type="function">
    <text evidence="5">Transfers and isomerizes the ribose moiety from AdoMet to the 7-aminomethyl group of 7-deazaguanine (preQ1-tRNA) to give epoxyqueuosine (oQ-tRNA).</text>
</comment>
<keyword evidence="4 5" id="KW-0671">Queuosine biosynthesis</keyword>
<comment type="similarity">
    <text evidence="5">Belongs to the QueA family.</text>
</comment>
<dbReference type="Proteomes" id="UP000178254">
    <property type="component" value="Unassembled WGS sequence"/>
</dbReference>
<dbReference type="PANTHER" id="PTHR30307">
    <property type="entry name" value="S-ADENOSYLMETHIONINE:TRNA RIBOSYLTRANSFERASE-ISOMERASE"/>
    <property type="match status" value="1"/>
</dbReference>
<comment type="subcellular location">
    <subcellularLocation>
        <location evidence="5">Cytoplasm</location>
    </subcellularLocation>
</comment>
<accession>A0A1F6PCB7</accession>
<evidence type="ECO:0000313" key="7">
    <source>
        <dbReference type="Proteomes" id="UP000178254"/>
    </source>
</evidence>
<comment type="caution">
    <text evidence="6">The sequence shown here is derived from an EMBL/GenBank/DDBJ whole genome shotgun (WGS) entry which is preliminary data.</text>
</comment>
<comment type="catalytic activity">
    <reaction evidence="5">
        <text>7-aminomethyl-7-carbaguanosine(34) in tRNA + S-adenosyl-L-methionine = epoxyqueuosine(34) in tRNA + adenine + L-methionine + 2 H(+)</text>
        <dbReference type="Rhea" id="RHEA:32155"/>
        <dbReference type="Rhea" id="RHEA-COMP:10342"/>
        <dbReference type="Rhea" id="RHEA-COMP:18582"/>
        <dbReference type="ChEBI" id="CHEBI:15378"/>
        <dbReference type="ChEBI" id="CHEBI:16708"/>
        <dbReference type="ChEBI" id="CHEBI:57844"/>
        <dbReference type="ChEBI" id="CHEBI:59789"/>
        <dbReference type="ChEBI" id="CHEBI:82833"/>
        <dbReference type="ChEBI" id="CHEBI:194443"/>
        <dbReference type="EC" id="2.4.99.17"/>
    </reaction>
</comment>
<dbReference type="EMBL" id="MFRE01000021">
    <property type="protein sequence ID" value="OGH93817.1"/>
    <property type="molecule type" value="Genomic_DNA"/>
</dbReference>
<proteinExistence type="inferred from homology"/>
<sequence>MLTSDFDYNLPKELIAQYPADLRDSSRLMVVDRVNTKIVHERSFSEIVKYLRAGDLVVWNNTKVFKARLRGTVMLDEEVAGVPNHPLAPSLKRRGKFECTDVIFNAPKVEIFLTRPMENPGVWRALAKPGRKLRLGMKVVFAEDFSAEVMFKNDDGTVDLQFNDSDAIVRAKANKYGEVPTPPYIKNQNVNIKNQNLVSDYQTVYAQHEGSVAAPTAGFHFTEELIERLKKQGVEFAEVTLHVGLGTFLPVKTEKVEDHKMHAEWVEITDKNAGLINAAKASGRRVVAVGTTTVRTLEGVSRLCHSDPPFGGEESLKLNNSTDASVKGSFASLRMTDVVKPYDGDINIFITPGFKFKVVDALITNFHLPESTLLMLVSAFVGDREFVLDCYEEAIKAKYRFYSFGDAMLIV</sequence>
<comment type="subunit">
    <text evidence="5">Monomer.</text>
</comment>
<dbReference type="PANTHER" id="PTHR30307:SF0">
    <property type="entry name" value="S-ADENOSYLMETHIONINE:TRNA RIBOSYLTRANSFERASE-ISOMERASE"/>
    <property type="match status" value="1"/>
</dbReference>
<dbReference type="STRING" id="1798709.A2538_03010"/>
<keyword evidence="1 5" id="KW-0963">Cytoplasm</keyword>
<dbReference type="Pfam" id="PF02547">
    <property type="entry name" value="Queuosine_synth"/>
    <property type="match status" value="1"/>
</dbReference>
<evidence type="ECO:0000256" key="4">
    <source>
        <dbReference type="ARBA" id="ARBA00022785"/>
    </source>
</evidence>
<comment type="pathway">
    <text evidence="5">tRNA modification; tRNA-queuosine biosynthesis.</text>
</comment>
<reference evidence="6 7" key="1">
    <citation type="journal article" date="2016" name="Nat. Commun.">
        <title>Thousands of microbial genomes shed light on interconnected biogeochemical processes in an aquifer system.</title>
        <authorList>
            <person name="Anantharaman K."/>
            <person name="Brown C.T."/>
            <person name="Hug L.A."/>
            <person name="Sharon I."/>
            <person name="Castelle C.J."/>
            <person name="Probst A.J."/>
            <person name="Thomas B.C."/>
            <person name="Singh A."/>
            <person name="Wilkins M.J."/>
            <person name="Karaoz U."/>
            <person name="Brodie E.L."/>
            <person name="Williams K.H."/>
            <person name="Hubbard S.S."/>
            <person name="Banfield J.F."/>
        </authorList>
    </citation>
    <scope>NUCLEOTIDE SEQUENCE [LARGE SCALE GENOMIC DNA]</scope>
</reference>
<dbReference type="AlphaFoldDB" id="A0A1F6PCB7"/>
<protein>
    <recommendedName>
        <fullName evidence="5">S-adenosylmethionine:tRNA ribosyltransferase-isomerase</fullName>
        <ecNumber evidence="5">2.4.99.17</ecNumber>
    </recommendedName>
    <alternativeName>
        <fullName evidence="5">Queuosine biosynthesis protein QueA</fullName>
    </alternativeName>
</protein>
<dbReference type="InterPro" id="IPR042118">
    <property type="entry name" value="QueA_dom1"/>
</dbReference>
<dbReference type="GO" id="GO:0005737">
    <property type="term" value="C:cytoplasm"/>
    <property type="evidence" value="ECO:0007669"/>
    <property type="project" value="UniProtKB-SubCell"/>
</dbReference>
<dbReference type="UniPathway" id="UPA00392"/>
<evidence type="ECO:0000256" key="2">
    <source>
        <dbReference type="ARBA" id="ARBA00022679"/>
    </source>
</evidence>
<keyword evidence="2 5" id="KW-0808">Transferase</keyword>
<keyword evidence="3 5" id="KW-0949">S-adenosyl-L-methionine</keyword>